<evidence type="ECO:0000313" key="8">
    <source>
        <dbReference type="EMBL" id="TLD68243.1"/>
    </source>
</evidence>
<gene>
    <name evidence="8" type="ORF">FEM03_23590</name>
</gene>
<keyword evidence="2 8" id="KW-0418">Kinase</keyword>
<dbReference type="Pfam" id="PF02518">
    <property type="entry name" value="HATPase_c"/>
    <property type="match status" value="1"/>
</dbReference>
<accession>A0A5R8K7A5</accession>
<keyword evidence="4" id="KW-0472">Membrane</keyword>
<dbReference type="GO" id="GO:0016020">
    <property type="term" value="C:membrane"/>
    <property type="evidence" value="ECO:0007669"/>
    <property type="project" value="InterPro"/>
</dbReference>
<organism evidence="8 9">
    <name type="scientific">Phragmitibacter flavus</name>
    <dbReference type="NCBI Taxonomy" id="2576071"/>
    <lineage>
        <taxon>Bacteria</taxon>
        <taxon>Pseudomonadati</taxon>
        <taxon>Verrucomicrobiota</taxon>
        <taxon>Verrucomicrobiia</taxon>
        <taxon>Verrucomicrobiales</taxon>
        <taxon>Verrucomicrobiaceae</taxon>
        <taxon>Phragmitibacter</taxon>
    </lineage>
</organism>
<proteinExistence type="predicted"/>
<dbReference type="InterPro" id="IPR011712">
    <property type="entry name" value="Sig_transdc_His_kin_sub3_dim/P"/>
</dbReference>
<keyword evidence="5" id="KW-0732">Signal</keyword>
<evidence type="ECO:0000256" key="5">
    <source>
        <dbReference type="SAM" id="SignalP"/>
    </source>
</evidence>
<dbReference type="Gene3D" id="3.30.565.10">
    <property type="entry name" value="Histidine kinase-like ATPase, C-terminal domain"/>
    <property type="match status" value="1"/>
</dbReference>
<dbReference type="EMBL" id="VAUV01000029">
    <property type="protein sequence ID" value="TLD68243.1"/>
    <property type="molecule type" value="Genomic_DNA"/>
</dbReference>
<feature type="domain" description="Histidine kinase/HSP90-like ATPase" evidence="6">
    <location>
        <begin position="596"/>
        <end position="687"/>
    </location>
</feature>
<reference evidence="8 9" key="1">
    <citation type="submission" date="2019-05" db="EMBL/GenBank/DDBJ databases">
        <title>Verrucobacter flavum gen. nov., sp. nov. a new member of the family Verrucomicrobiaceae.</title>
        <authorList>
            <person name="Szuroczki S."/>
            <person name="Abbaszade G."/>
            <person name="Szabo A."/>
            <person name="Felfoldi T."/>
            <person name="Schumann P."/>
            <person name="Boka K."/>
            <person name="Keki Z."/>
            <person name="Toumi M."/>
            <person name="Toth E."/>
        </authorList>
    </citation>
    <scope>NUCLEOTIDE SEQUENCE [LARGE SCALE GENOMIC DNA]</scope>
    <source>
        <strain evidence="8 9">MG-N-17</strain>
    </source>
</reference>
<dbReference type="CDD" id="cd16917">
    <property type="entry name" value="HATPase_UhpB-NarQ-NarX-like"/>
    <property type="match status" value="1"/>
</dbReference>
<feature type="transmembrane region" description="Helical" evidence="4">
    <location>
        <begin position="446"/>
        <end position="466"/>
    </location>
</feature>
<evidence type="ECO:0000313" key="9">
    <source>
        <dbReference type="Proteomes" id="UP000306196"/>
    </source>
</evidence>
<dbReference type="Gene3D" id="1.20.5.1930">
    <property type="match status" value="1"/>
</dbReference>
<keyword evidence="1" id="KW-0808">Transferase</keyword>
<feature type="chain" id="PRO_5024388012" evidence="5">
    <location>
        <begin position="21"/>
        <end position="688"/>
    </location>
</feature>
<feature type="signal peptide" evidence="5">
    <location>
        <begin position="1"/>
        <end position="20"/>
    </location>
</feature>
<evidence type="ECO:0000256" key="4">
    <source>
        <dbReference type="SAM" id="Phobius"/>
    </source>
</evidence>
<keyword evidence="4" id="KW-1133">Transmembrane helix</keyword>
<dbReference type="SUPFAM" id="SSF55874">
    <property type="entry name" value="ATPase domain of HSP90 chaperone/DNA topoisomerase II/histidine kinase"/>
    <property type="match status" value="1"/>
</dbReference>
<evidence type="ECO:0000259" key="6">
    <source>
        <dbReference type="Pfam" id="PF02518"/>
    </source>
</evidence>
<dbReference type="AlphaFoldDB" id="A0A5R8K7A5"/>
<dbReference type="PANTHER" id="PTHR24421">
    <property type="entry name" value="NITRATE/NITRITE SENSOR PROTEIN NARX-RELATED"/>
    <property type="match status" value="1"/>
</dbReference>
<dbReference type="RefSeq" id="WP_138088817.1">
    <property type="nucleotide sequence ID" value="NZ_VAUV01000029.1"/>
</dbReference>
<dbReference type="GO" id="GO:0046983">
    <property type="term" value="F:protein dimerization activity"/>
    <property type="evidence" value="ECO:0007669"/>
    <property type="project" value="InterPro"/>
</dbReference>
<dbReference type="GO" id="GO:0000155">
    <property type="term" value="F:phosphorelay sensor kinase activity"/>
    <property type="evidence" value="ECO:0007669"/>
    <property type="project" value="InterPro"/>
</dbReference>
<name>A0A5R8K7A5_9BACT</name>
<keyword evidence="4" id="KW-0812">Transmembrane</keyword>
<evidence type="ECO:0000256" key="1">
    <source>
        <dbReference type="ARBA" id="ARBA00022679"/>
    </source>
</evidence>
<evidence type="ECO:0000256" key="2">
    <source>
        <dbReference type="ARBA" id="ARBA00022777"/>
    </source>
</evidence>
<dbReference type="InterPro" id="IPR003594">
    <property type="entry name" value="HATPase_dom"/>
</dbReference>
<feature type="domain" description="Signal transduction histidine kinase subgroup 3 dimerisation and phosphoacceptor" evidence="7">
    <location>
        <begin position="490"/>
        <end position="553"/>
    </location>
</feature>
<dbReference type="InterPro" id="IPR050482">
    <property type="entry name" value="Sensor_HK_TwoCompSys"/>
</dbReference>
<keyword evidence="3" id="KW-0902">Two-component regulatory system</keyword>
<comment type="caution">
    <text evidence="8">The sequence shown here is derived from an EMBL/GenBank/DDBJ whole genome shotgun (WGS) entry which is preliminary data.</text>
</comment>
<evidence type="ECO:0000256" key="3">
    <source>
        <dbReference type="ARBA" id="ARBA00023012"/>
    </source>
</evidence>
<dbReference type="InterPro" id="IPR036890">
    <property type="entry name" value="HATPase_C_sf"/>
</dbReference>
<dbReference type="Pfam" id="PF07730">
    <property type="entry name" value="HisKA_3"/>
    <property type="match status" value="1"/>
</dbReference>
<dbReference type="OrthoDB" id="175535at2"/>
<dbReference type="Proteomes" id="UP000306196">
    <property type="component" value="Unassembled WGS sequence"/>
</dbReference>
<keyword evidence="9" id="KW-1185">Reference proteome</keyword>
<sequence length="688" mass="76443">MSIRVHSWFFFLLLLSPLQAAEPPFVKAIDIRSMTPTEADQNREVQLRGTVIFSDANNAVFLQDETAGTLFWLEKNQPAPAPGDVVEVRGTTRYGLYVPGIEETTYRILNRGEMPAPIEATYEDLLSGRYHYQWVSIQGIVRSIHTAVTTDINPTTLPSNATANAAKQRTTMRVAMGSRIVEIRLNDPPPNSDELIDSTVHITGLASGAINDRRQLLQPYLWPHDSNAIKILEPAPDPTQLPTLPATDLLTFRPTGRSTGHRVRMSGTILAAFPDGRLFLRDDTASFAVNLATTTTTDPLHPGENIEILGFPEMERFSAALADAQLITRTPGPPPQPIPTTIRELMRGTYDNDLITLTAEVTETYQSENGPILILHTNERSLRAQLPPNHPIPAPHSRIQITGICLVESSKPIAYQSQPQTLSLHPRNAADILILQTPSGWPQPRLTIALIAFAIATLLAALWILLLRRQVENQTAALRDRIEHQAMLEERHRIAREFHDTLEQDLTGLSLQLGAAASVPTDRTPTLLATARHLVTRIQTETRNLLTDLRTPPDQALPLATILQNLAESRTTENGPTIEVHTDENLPTLPPRTLHHLRMIAQESLANALRHANATLIQIHLTNQSEPDHLLLTIRDNGKGFDPSETWEKPGHYGCMGIRERARKLNATVEWHSQPTKGTTLELKLPRS</sequence>
<protein>
    <submittedName>
        <fullName evidence="8">Sensor histidine kinase</fullName>
    </submittedName>
</protein>
<evidence type="ECO:0000259" key="7">
    <source>
        <dbReference type="Pfam" id="PF07730"/>
    </source>
</evidence>